<feature type="transmembrane region" description="Helical" evidence="9">
    <location>
        <begin position="75"/>
        <end position="95"/>
    </location>
</feature>
<dbReference type="PROSITE" id="PS50929">
    <property type="entry name" value="ABC_TM1F"/>
    <property type="match status" value="1"/>
</dbReference>
<reference evidence="12 13" key="1">
    <citation type="journal article" date="2014" name="J. Microbiol.">
        <title>Diaminobutyricibacter tongyongensis gen. nov., sp. nov. and Homoserinibacter gongjuensis gen. nov., sp. nov. belong to the family Microbacteriaceae.</title>
        <authorList>
            <person name="Kim S.J."/>
            <person name="Ahn J.H."/>
            <person name="Weon H.Y."/>
            <person name="Hamada M."/>
            <person name="Suzuki K."/>
            <person name="Kwon S.W."/>
        </authorList>
    </citation>
    <scope>NUCLEOTIDE SEQUENCE [LARGE SCALE GENOMIC DNA]</scope>
    <source>
        <strain evidence="12 13">NBRC 108724</strain>
    </source>
</reference>
<evidence type="ECO:0000256" key="1">
    <source>
        <dbReference type="ARBA" id="ARBA00004651"/>
    </source>
</evidence>
<dbReference type="GO" id="GO:0015421">
    <property type="term" value="F:ABC-type oligopeptide transporter activity"/>
    <property type="evidence" value="ECO:0007669"/>
    <property type="project" value="TreeGrafter"/>
</dbReference>
<evidence type="ECO:0000256" key="8">
    <source>
        <dbReference type="ARBA" id="ARBA00023136"/>
    </source>
</evidence>
<dbReference type="PANTHER" id="PTHR43394:SF1">
    <property type="entry name" value="ATP-BINDING CASSETTE SUB-FAMILY B MEMBER 10, MITOCHONDRIAL"/>
    <property type="match status" value="1"/>
</dbReference>
<feature type="domain" description="ABC transporter" evidence="10">
    <location>
        <begin position="355"/>
        <end position="598"/>
    </location>
</feature>
<evidence type="ECO:0000313" key="12">
    <source>
        <dbReference type="EMBL" id="NEN04416.1"/>
    </source>
</evidence>
<evidence type="ECO:0000256" key="4">
    <source>
        <dbReference type="ARBA" id="ARBA00022692"/>
    </source>
</evidence>
<feature type="transmembrane region" description="Helical" evidence="9">
    <location>
        <begin position="290"/>
        <end position="309"/>
    </location>
</feature>
<keyword evidence="7 9" id="KW-1133">Transmembrane helix</keyword>
<keyword evidence="3" id="KW-1003">Cell membrane</keyword>
<dbReference type="Proteomes" id="UP000474967">
    <property type="component" value="Unassembled WGS sequence"/>
</dbReference>
<comment type="subcellular location">
    <subcellularLocation>
        <location evidence="1">Cell membrane</location>
        <topology evidence="1">Multi-pass membrane protein</topology>
    </subcellularLocation>
</comment>
<dbReference type="PANTHER" id="PTHR43394">
    <property type="entry name" value="ATP-DEPENDENT PERMEASE MDL1, MITOCHONDRIAL"/>
    <property type="match status" value="1"/>
</dbReference>
<feature type="transmembrane region" description="Helical" evidence="9">
    <location>
        <begin position="262"/>
        <end position="284"/>
    </location>
</feature>
<name>A0A6L9XSX5_9MICO</name>
<comment type="caution">
    <text evidence="12">The sequence shown here is derived from an EMBL/GenBank/DDBJ whole genome shotgun (WGS) entry which is preliminary data.</text>
</comment>
<dbReference type="GO" id="GO:0005886">
    <property type="term" value="C:plasma membrane"/>
    <property type="evidence" value="ECO:0007669"/>
    <property type="project" value="UniProtKB-SubCell"/>
</dbReference>
<keyword evidence="13" id="KW-1185">Reference proteome</keyword>
<dbReference type="SMART" id="SM00382">
    <property type="entry name" value="AAA"/>
    <property type="match status" value="1"/>
</dbReference>
<evidence type="ECO:0000259" key="11">
    <source>
        <dbReference type="PROSITE" id="PS50929"/>
    </source>
</evidence>
<feature type="transmembrane region" description="Helical" evidence="9">
    <location>
        <begin position="149"/>
        <end position="170"/>
    </location>
</feature>
<sequence>MSAPAGHQHPPQESAPPMSTFRTLMRIFPFAKSALPRIVLGMVAALLASLVALAIPQVLRWLVDGPLSTGDASQVWPAALLVVGLGAAEAIFISLRRWFVLTPGTHVEAKMRNGLYAQLQDLPVGFHDRWPSGQLLSRAVSDLNLIRRWISFGLVLLVVNVITIVVGFGILIVWNWVLGLIFLVCSIPLWIYGFIFEGKYSSIARRSQDQAGDLATAVEESVHGIRVLKAFGRGKHALKNFESQAEQLRGTEIEKAKAIAGIWLWLLLVPDIAFGLCLVAGVWLVSQNQLTVGELVAFFATATVLRFPVESIGFLLSMTLDTRTAADRFFDVMDTVNTITDPEHPKSIAQPRGELVFDAVHFRYQDSPERYPDLLDGIDLRVEPGETMALVGLTGSGKSTLTALTTRLYDVTGGSIRIDGVDIRDLTRYDLRKHIAMAFEDATLFSASVRENVLLGRDDIDVRSAEADAQLAEALEIAQAGFVYDLPDGTETKVGEEGLSLSGGQRQRLALARAVAARPSVLVLDDPLSALDVDTEALVEAALRRVLAATTGLVVAHRPSTVMLADRVALLEGGRITAVGTHHDLLATSEHYRFVISSLEDEETEELLQEVNL</sequence>
<dbReference type="PROSITE" id="PS00211">
    <property type="entry name" value="ABC_TRANSPORTER_1"/>
    <property type="match status" value="1"/>
</dbReference>
<feature type="transmembrane region" description="Helical" evidence="9">
    <location>
        <begin position="176"/>
        <end position="196"/>
    </location>
</feature>
<protein>
    <submittedName>
        <fullName evidence="12">ABC transporter ATP-binding protein</fullName>
    </submittedName>
</protein>
<keyword evidence="8 9" id="KW-0472">Membrane</keyword>
<dbReference type="SUPFAM" id="SSF90123">
    <property type="entry name" value="ABC transporter transmembrane region"/>
    <property type="match status" value="1"/>
</dbReference>
<evidence type="ECO:0000259" key="10">
    <source>
        <dbReference type="PROSITE" id="PS50893"/>
    </source>
</evidence>
<evidence type="ECO:0000256" key="2">
    <source>
        <dbReference type="ARBA" id="ARBA00022448"/>
    </source>
</evidence>
<dbReference type="InterPro" id="IPR017871">
    <property type="entry name" value="ABC_transporter-like_CS"/>
</dbReference>
<evidence type="ECO:0000256" key="9">
    <source>
        <dbReference type="SAM" id="Phobius"/>
    </source>
</evidence>
<evidence type="ECO:0000256" key="5">
    <source>
        <dbReference type="ARBA" id="ARBA00022741"/>
    </source>
</evidence>
<dbReference type="InterPro" id="IPR039421">
    <property type="entry name" value="Type_1_exporter"/>
</dbReference>
<dbReference type="PROSITE" id="PS50893">
    <property type="entry name" value="ABC_TRANSPORTER_2"/>
    <property type="match status" value="1"/>
</dbReference>
<dbReference type="Pfam" id="PF00005">
    <property type="entry name" value="ABC_tran"/>
    <property type="match status" value="1"/>
</dbReference>
<dbReference type="Gene3D" id="1.20.1560.10">
    <property type="entry name" value="ABC transporter type 1, transmembrane domain"/>
    <property type="match status" value="1"/>
</dbReference>
<dbReference type="Gene3D" id="3.40.50.300">
    <property type="entry name" value="P-loop containing nucleotide triphosphate hydrolases"/>
    <property type="match status" value="1"/>
</dbReference>
<dbReference type="InterPro" id="IPR003439">
    <property type="entry name" value="ABC_transporter-like_ATP-bd"/>
</dbReference>
<dbReference type="FunFam" id="3.40.50.300:FF:000854">
    <property type="entry name" value="Multidrug ABC transporter ATP-binding protein"/>
    <property type="match status" value="1"/>
</dbReference>
<dbReference type="EMBL" id="JAAGWY010000001">
    <property type="protein sequence ID" value="NEN04416.1"/>
    <property type="molecule type" value="Genomic_DNA"/>
</dbReference>
<dbReference type="InterPro" id="IPR011527">
    <property type="entry name" value="ABC1_TM_dom"/>
</dbReference>
<keyword evidence="2" id="KW-0813">Transport</keyword>
<keyword evidence="4 9" id="KW-0812">Transmembrane</keyword>
<keyword evidence="6 12" id="KW-0067">ATP-binding</keyword>
<evidence type="ECO:0000313" key="13">
    <source>
        <dbReference type="Proteomes" id="UP000474967"/>
    </source>
</evidence>
<dbReference type="Pfam" id="PF00664">
    <property type="entry name" value="ABC_membrane"/>
    <property type="match status" value="1"/>
</dbReference>
<dbReference type="InterPro" id="IPR036640">
    <property type="entry name" value="ABC1_TM_sf"/>
</dbReference>
<accession>A0A6L9XSX5</accession>
<evidence type="ECO:0000256" key="3">
    <source>
        <dbReference type="ARBA" id="ARBA00022475"/>
    </source>
</evidence>
<dbReference type="CDD" id="cd18543">
    <property type="entry name" value="ABC_6TM_Rv0194_D1_like"/>
    <property type="match status" value="1"/>
</dbReference>
<dbReference type="GO" id="GO:0005524">
    <property type="term" value="F:ATP binding"/>
    <property type="evidence" value="ECO:0007669"/>
    <property type="project" value="UniProtKB-KW"/>
</dbReference>
<evidence type="ECO:0000256" key="7">
    <source>
        <dbReference type="ARBA" id="ARBA00022989"/>
    </source>
</evidence>
<keyword evidence="5" id="KW-0547">Nucleotide-binding</keyword>
<gene>
    <name evidence="12" type="ORF">G3T36_00885</name>
</gene>
<dbReference type="GO" id="GO:0016887">
    <property type="term" value="F:ATP hydrolysis activity"/>
    <property type="evidence" value="ECO:0007669"/>
    <property type="project" value="InterPro"/>
</dbReference>
<feature type="transmembrane region" description="Helical" evidence="9">
    <location>
        <begin position="34"/>
        <end position="55"/>
    </location>
</feature>
<feature type="domain" description="ABC transmembrane type-1" evidence="11">
    <location>
        <begin position="39"/>
        <end position="321"/>
    </location>
</feature>
<dbReference type="SUPFAM" id="SSF52540">
    <property type="entry name" value="P-loop containing nucleoside triphosphate hydrolases"/>
    <property type="match status" value="1"/>
</dbReference>
<proteinExistence type="predicted"/>
<organism evidence="12 13">
    <name type="scientific">Leifsonia tongyongensis</name>
    <dbReference type="NCBI Taxonomy" id="1268043"/>
    <lineage>
        <taxon>Bacteria</taxon>
        <taxon>Bacillati</taxon>
        <taxon>Actinomycetota</taxon>
        <taxon>Actinomycetes</taxon>
        <taxon>Micrococcales</taxon>
        <taxon>Microbacteriaceae</taxon>
        <taxon>Leifsonia</taxon>
    </lineage>
</organism>
<dbReference type="InterPro" id="IPR003593">
    <property type="entry name" value="AAA+_ATPase"/>
</dbReference>
<dbReference type="InterPro" id="IPR027417">
    <property type="entry name" value="P-loop_NTPase"/>
</dbReference>
<dbReference type="AlphaFoldDB" id="A0A6L9XSX5"/>
<evidence type="ECO:0000256" key="6">
    <source>
        <dbReference type="ARBA" id="ARBA00022840"/>
    </source>
</evidence>